<sequence length="54" mass="5718">MIVIILTLLGVTVGALTAKRRKGKPLDMAQYAAGYGILFALMGLIITIAVEKSL</sequence>
<keyword evidence="1" id="KW-0812">Transmembrane</keyword>
<dbReference type="EMBL" id="OMOJ01000003">
    <property type="protein sequence ID" value="SPF80321.1"/>
    <property type="molecule type" value="Genomic_DNA"/>
</dbReference>
<accession>A0A2R8AW98</accession>
<evidence type="ECO:0008006" key="4">
    <source>
        <dbReference type="Google" id="ProtNLM"/>
    </source>
</evidence>
<proteinExistence type="predicted"/>
<keyword evidence="3" id="KW-1185">Reference proteome</keyword>
<feature type="transmembrane region" description="Helical" evidence="1">
    <location>
        <begin position="28"/>
        <end position="50"/>
    </location>
</feature>
<evidence type="ECO:0000256" key="1">
    <source>
        <dbReference type="SAM" id="Phobius"/>
    </source>
</evidence>
<evidence type="ECO:0000313" key="3">
    <source>
        <dbReference type="Proteomes" id="UP000244904"/>
    </source>
</evidence>
<dbReference type="RefSeq" id="WP_108886179.1">
    <property type="nucleotide sequence ID" value="NZ_OMOJ01000003.1"/>
</dbReference>
<name>A0A2R8AW98_9RHOB</name>
<reference evidence="3" key="1">
    <citation type="submission" date="2018-03" db="EMBL/GenBank/DDBJ databases">
        <authorList>
            <person name="Rodrigo-Torres L."/>
            <person name="Arahal R. D."/>
            <person name="Lucena T."/>
        </authorList>
    </citation>
    <scope>NUCLEOTIDE SEQUENCE [LARGE SCALE GENOMIC DNA]</scope>
    <source>
        <strain evidence="3">CECT 8871</strain>
    </source>
</reference>
<dbReference type="AlphaFoldDB" id="A0A2R8AW98"/>
<keyword evidence="1" id="KW-0472">Membrane</keyword>
<dbReference type="Proteomes" id="UP000244904">
    <property type="component" value="Unassembled WGS sequence"/>
</dbReference>
<evidence type="ECO:0000313" key="2">
    <source>
        <dbReference type="EMBL" id="SPF80321.1"/>
    </source>
</evidence>
<gene>
    <name evidence="2" type="ORF">PRI8871_02124</name>
</gene>
<protein>
    <recommendedName>
        <fullName evidence="4">Apolipoprotein acyltransferase</fullName>
    </recommendedName>
</protein>
<keyword evidence="1" id="KW-1133">Transmembrane helix</keyword>
<organism evidence="2 3">
    <name type="scientific">Pseudoprimorskyibacter insulae</name>
    <dbReference type="NCBI Taxonomy" id="1695997"/>
    <lineage>
        <taxon>Bacteria</taxon>
        <taxon>Pseudomonadati</taxon>
        <taxon>Pseudomonadota</taxon>
        <taxon>Alphaproteobacteria</taxon>
        <taxon>Rhodobacterales</taxon>
        <taxon>Paracoccaceae</taxon>
        <taxon>Pseudoprimorskyibacter</taxon>
    </lineage>
</organism>
<dbReference type="OrthoDB" id="7876494at2"/>